<dbReference type="GO" id="GO:0051301">
    <property type="term" value="P:cell division"/>
    <property type="evidence" value="ECO:0007669"/>
    <property type="project" value="UniProtKB-KW"/>
</dbReference>
<dbReference type="GO" id="GO:0051315">
    <property type="term" value="P:attachment of mitotic spindle microtubules to kinetochore"/>
    <property type="evidence" value="ECO:0007669"/>
    <property type="project" value="TreeGrafter"/>
</dbReference>
<dbReference type="GO" id="GO:0044877">
    <property type="term" value="F:protein-containing complex binding"/>
    <property type="evidence" value="ECO:0007669"/>
    <property type="project" value="TreeGrafter"/>
</dbReference>
<reference evidence="20" key="3">
    <citation type="submission" date="2025-04" db="UniProtKB">
        <authorList>
            <consortium name="RefSeq"/>
        </authorList>
    </citation>
    <scope>IDENTIFICATION</scope>
    <source>
        <strain evidence="20">CBS 781.70</strain>
    </source>
</reference>
<dbReference type="GO" id="GO:0045132">
    <property type="term" value="P:meiotic chromosome segregation"/>
    <property type="evidence" value="ECO:0007669"/>
    <property type="project" value="TreeGrafter"/>
</dbReference>
<evidence type="ECO:0000256" key="9">
    <source>
        <dbReference type="ARBA" id="ARBA00022838"/>
    </source>
</evidence>
<feature type="region of interest" description="Disordered" evidence="15">
    <location>
        <begin position="1"/>
        <end position="24"/>
    </location>
</feature>
<keyword evidence="8" id="KW-0498">Mitosis</keyword>
<keyword evidence="6" id="KW-0158">Chromosome</keyword>
<evidence type="ECO:0000313" key="19">
    <source>
        <dbReference type="Proteomes" id="UP000504638"/>
    </source>
</evidence>
<dbReference type="GO" id="GO:0031262">
    <property type="term" value="C:Ndc80 complex"/>
    <property type="evidence" value="ECO:0007669"/>
    <property type="project" value="InterPro"/>
</dbReference>
<evidence type="ECO:0000259" key="17">
    <source>
        <dbReference type="Pfam" id="PF18595"/>
    </source>
</evidence>
<comment type="subcellular location">
    <subcellularLocation>
        <location evidence="3">Chromosome</location>
        <location evidence="3">Centromere</location>
        <location evidence="3">Kinetochore</location>
    </subcellularLocation>
    <subcellularLocation>
        <location evidence="2">Nucleus</location>
    </subcellularLocation>
</comment>
<evidence type="ECO:0000313" key="18">
    <source>
        <dbReference type="EMBL" id="KAF1816811.1"/>
    </source>
</evidence>
<reference evidence="18 20" key="1">
    <citation type="submission" date="2020-01" db="EMBL/GenBank/DDBJ databases">
        <authorList>
            <consortium name="DOE Joint Genome Institute"/>
            <person name="Haridas S."/>
            <person name="Albert R."/>
            <person name="Binder M."/>
            <person name="Bloem J."/>
            <person name="Labutti K."/>
            <person name="Salamov A."/>
            <person name="Andreopoulos B."/>
            <person name="Baker S.E."/>
            <person name="Barry K."/>
            <person name="Bills G."/>
            <person name="Bluhm B.H."/>
            <person name="Cannon C."/>
            <person name="Castanera R."/>
            <person name="Culley D.E."/>
            <person name="Daum C."/>
            <person name="Ezra D."/>
            <person name="Gonzalez J.B."/>
            <person name="Henrissat B."/>
            <person name="Kuo A."/>
            <person name="Liang C."/>
            <person name="Lipzen A."/>
            <person name="Lutzoni F."/>
            <person name="Magnuson J."/>
            <person name="Mondo S."/>
            <person name="Nolan M."/>
            <person name="Ohm R."/>
            <person name="Pangilinan J."/>
            <person name="Park H.-J."/>
            <person name="Ramirez L."/>
            <person name="Alfaro M."/>
            <person name="Sun H."/>
            <person name="Tritt A."/>
            <person name="Yoshinaga Y."/>
            <person name="Zwiers L.-H."/>
            <person name="Turgeon B.G."/>
            <person name="Goodwin S.B."/>
            <person name="Spatafora J.W."/>
            <person name="Crous P.W."/>
            <person name="Grigoriev I.V."/>
        </authorList>
    </citation>
    <scope>NUCLEOTIDE SEQUENCE</scope>
    <source>
        <strain evidence="18 20">CBS 781.70</strain>
    </source>
</reference>
<dbReference type="AlphaFoldDB" id="A0A6G1GFX3"/>
<dbReference type="OrthoDB" id="8194677at2759"/>
<protein>
    <recommendedName>
        <fullName evidence="5">Probable kinetochore protein NUF2</fullName>
    </recommendedName>
</protein>
<keyword evidence="9" id="KW-0995">Kinetochore</keyword>
<organism evidence="18">
    <name type="scientific">Eremomyces bilateralis CBS 781.70</name>
    <dbReference type="NCBI Taxonomy" id="1392243"/>
    <lineage>
        <taxon>Eukaryota</taxon>
        <taxon>Fungi</taxon>
        <taxon>Dikarya</taxon>
        <taxon>Ascomycota</taxon>
        <taxon>Pezizomycotina</taxon>
        <taxon>Dothideomycetes</taxon>
        <taxon>Dothideomycetes incertae sedis</taxon>
        <taxon>Eremomycetales</taxon>
        <taxon>Eremomycetaceae</taxon>
        <taxon>Eremomyces</taxon>
    </lineage>
</organism>
<evidence type="ECO:0000256" key="12">
    <source>
        <dbReference type="ARBA" id="ARBA00023306"/>
    </source>
</evidence>
<name>A0A6G1GFX3_9PEZI</name>
<evidence type="ECO:0000256" key="4">
    <source>
        <dbReference type="ARBA" id="ARBA00005498"/>
    </source>
</evidence>
<gene>
    <name evidence="18 20" type="ORF">P152DRAFT_463197</name>
</gene>
<dbReference type="Pfam" id="PF03800">
    <property type="entry name" value="Nuf2"/>
    <property type="match status" value="1"/>
</dbReference>
<dbReference type="InterPro" id="IPR005549">
    <property type="entry name" value="Kinetochore_Nuf2_N"/>
</dbReference>
<dbReference type="InterPro" id="IPR038275">
    <property type="entry name" value="Nuf2_N_sf"/>
</dbReference>
<feature type="region of interest" description="Disordered" evidence="15">
    <location>
        <begin position="331"/>
        <end position="350"/>
    </location>
</feature>
<evidence type="ECO:0000256" key="3">
    <source>
        <dbReference type="ARBA" id="ARBA00004629"/>
    </source>
</evidence>
<dbReference type="Pfam" id="PF18595">
    <property type="entry name" value="Nuf2_DHR10-like"/>
    <property type="match status" value="1"/>
</dbReference>
<accession>A0A6G1GFX3</accession>
<proteinExistence type="inferred from homology"/>
<evidence type="ECO:0000256" key="7">
    <source>
        <dbReference type="ARBA" id="ARBA00022618"/>
    </source>
</evidence>
<keyword evidence="7" id="KW-0132">Cell division</keyword>
<evidence type="ECO:0000259" key="16">
    <source>
        <dbReference type="Pfam" id="PF03800"/>
    </source>
</evidence>
<feature type="coiled-coil region" evidence="14">
    <location>
        <begin position="351"/>
        <end position="449"/>
    </location>
</feature>
<evidence type="ECO:0000256" key="5">
    <source>
        <dbReference type="ARBA" id="ARBA00017594"/>
    </source>
</evidence>
<dbReference type="EMBL" id="ML975149">
    <property type="protein sequence ID" value="KAF1816811.1"/>
    <property type="molecule type" value="Genomic_DNA"/>
</dbReference>
<evidence type="ECO:0000256" key="15">
    <source>
        <dbReference type="SAM" id="MobiDB-lite"/>
    </source>
</evidence>
<dbReference type="PANTHER" id="PTHR21650:SF2">
    <property type="entry name" value="KINETOCHORE PROTEIN NUF2"/>
    <property type="match status" value="1"/>
</dbReference>
<dbReference type="GO" id="GO:0005634">
    <property type="term" value="C:nucleus"/>
    <property type="evidence" value="ECO:0007669"/>
    <property type="project" value="UniProtKB-SubCell"/>
</dbReference>
<dbReference type="Gene3D" id="1.10.418.60">
    <property type="entry name" value="Ncd80 complex, Nuf2 subunit"/>
    <property type="match status" value="1"/>
</dbReference>
<keyword evidence="19" id="KW-1185">Reference proteome</keyword>
<evidence type="ECO:0000256" key="11">
    <source>
        <dbReference type="ARBA" id="ARBA00023242"/>
    </source>
</evidence>
<dbReference type="Proteomes" id="UP000504638">
    <property type="component" value="Unplaced"/>
</dbReference>
<evidence type="ECO:0000256" key="2">
    <source>
        <dbReference type="ARBA" id="ARBA00004123"/>
    </source>
</evidence>
<dbReference type="PANTHER" id="PTHR21650">
    <property type="entry name" value="MEMBRALIN/KINETOCHORE PROTEIN NUF2"/>
    <property type="match status" value="1"/>
</dbReference>
<evidence type="ECO:0000256" key="8">
    <source>
        <dbReference type="ARBA" id="ARBA00022776"/>
    </source>
</evidence>
<feature type="compositionally biased region" description="Polar residues" evidence="15">
    <location>
        <begin position="1"/>
        <end position="16"/>
    </location>
</feature>
<evidence type="ECO:0000256" key="1">
    <source>
        <dbReference type="ARBA" id="ARBA00002772"/>
    </source>
</evidence>
<dbReference type="GO" id="GO:0007052">
    <property type="term" value="P:mitotic spindle organization"/>
    <property type="evidence" value="ECO:0007669"/>
    <property type="project" value="TreeGrafter"/>
</dbReference>
<keyword evidence="10 14" id="KW-0175">Coiled coil</keyword>
<evidence type="ECO:0000313" key="20">
    <source>
        <dbReference type="RefSeq" id="XP_033538442.1"/>
    </source>
</evidence>
<dbReference type="GeneID" id="54421054"/>
<feature type="domain" description="Nuf2 DHR10-like" evidence="17">
    <location>
        <begin position="280"/>
        <end position="394"/>
    </location>
</feature>
<feature type="coiled-coil region" evidence="14">
    <location>
        <begin position="194"/>
        <end position="256"/>
    </location>
</feature>
<dbReference type="InterPro" id="IPR041112">
    <property type="entry name" value="Nuf2_DHR10-like"/>
</dbReference>
<dbReference type="GO" id="GO:0051383">
    <property type="term" value="P:kinetochore organization"/>
    <property type="evidence" value="ECO:0007669"/>
    <property type="project" value="TreeGrafter"/>
</dbReference>
<dbReference type="RefSeq" id="XP_033538442.1">
    <property type="nucleotide sequence ID" value="XM_033680484.1"/>
</dbReference>
<evidence type="ECO:0000256" key="14">
    <source>
        <dbReference type="SAM" id="Coils"/>
    </source>
</evidence>
<sequence>MDFNPRMSTVRGSTNHKQSHKQQEEDAFMNLPDKEIASCISDIGLNFTLADLQKPNPQQIQKVFEWFAELLMNTTRDVVAPAMRAAADDIAGQNADGVFTSDTRDLMGFFVQLRRLLQECQINDFTFNDLYKPTYPRLVKIFSYIINFIRFRESHTETIDAHFNKSERTKLRIEQLYSDNAAAEAHLISLQRHREATDASLREKEKRSNELKQRLLDLKKGQERVSEQLGLIRAEQSRLKNLLEQKTESAMALRQEATKLRPYTTQSPAALETSLRELNATLAGDKASVEALDRRARALQTSANSFTQVTTSVVDTSRLLSEVSADLAKEDEEGMKATRHREALSERSNNVREVEKQEQLLRKQLASWQARTEKLRRQAEERGERARERMEVLRGEHEELKREKRERGQEVERRRVRIEQVEKKMADLKENIENEVNHARDEYMKMESHIRLYVTEMEQSIN</sequence>
<comment type="function">
    <text evidence="1">Acts as a component of the essential kinetochore-associated NDC80 complex, which is required for chromosome segregation and spindle checkpoint activity.</text>
</comment>
<keyword evidence="12" id="KW-0131">Cell cycle</keyword>
<feature type="compositionally biased region" description="Basic and acidic residues" evidence="15">
    <location>
        <begin position="334"/>
        <end position="350"/>
    </location>
</feature>
<evidence type="ECO:0000256" key="13">
    <source>
        <dbReference type="ARBA" id="ARBA00023328"/>
    </source>
</evidence>
<comment type="similarity">
    <text evidence="4">Belongs to the NUF2 family.</text>
</comment>
<feature type="domain" description="Kinetochore protein Nuf2 N-terminal" evidence="16">
    <location>
        <begin position="26"/>
        <end position="167"/>
    </location>
</feature>
<evidence type="ECO:0000256" key="6">
    <source>
        <dbReference type="ARBA" id="ARBA00022454"/>
    </source>
</evidence>
<reference evidence="20" key="2">
    <citation type="submission" date="2020-04" db="EMBL/GenBank/DDBJ databases">
        <authorList>
            <consortium name="NCBI Genome Project"/>
        </authorList>
    </citation>
    <scope>NUCLEOTIDE SEQUENCE</scope>
    <source>
        <strain evidence="20">CBS 781.70</strain>
    </source>
</reference>
<keyword evidence="11" id="KW-0539">Nucleus</keyword>
<keyword evidence="13" id="KW-0137">Centromere</keyword>
<evidence type="ECO:0000256" key="10">
    <source>
        <dbReference type="ARBA" id="ARBA00023054"/>
    </source>
</evidence>